<name>A0A2K1R5E1_POPTR</name>
<protein>
    <submittedName>
        <fullName evidence="1">Uncharacterized protein</fullName>
    </submittedName>
</protein>
<accession>A0A2K1R5E1</accession>
<proteinExistence type="predicted"/>
<evidence type="ECO:0000313" key="1">
    <source>
        <dbReference type="EMBL" id="PNS22491.1"/>
    </source>
</evidence>
<dbReference type="AlphaFoldDB" id="A0A2K1R5E1"/>
<gene>
    <name evidence="1" type="ORF">POPTR_T140300</name>
</gene>
<dbReference type="InParanoid" id="A0A2K1R5E1"/>
<reference evidence="1" key="2">
    <citation type="submission" date="2017-07" db="EMBL/GenBank/DDBJ databases">
        <title>WGS assembly of Populus trichocarpa.</title>
        <authorList>
            <person name="Tuskan G."/>
            <person name="Difazio S."/>
            <person name="Jansson S."/>
            <person name="Bohlmann J."/>
            <person name="Grigoriev I."/>
            <person name="Hellsten U."/>
            <person name="Putnam N."/>
            <person name="Ralph S."/>
            <person name="Rombauts S."/>
            <person name="Salamov A."/>
            <person name="Schein J."/>
            <person name="Sterck L."/>
            <person name="Aerts A."/>
            <person name="Bhalerao R."/>
            <person name="Bhalerao R."/>
            <person name="Blaudez D."/>
            <person name="Boerjan W."/>
            <person name="Brun A."/>
            <person name="Brunner A."/>
            <person name="Busov V."/>
            <person name="Campbell M."/>
            <person name="Carlson J."/>
            <person name="Chalot M."/>
            <person name="Chapman J."/>
            <person name="Chen G."/>
            <person name="Cooper D."/>
            <person name="Coutinho P."/>
            <person name="Couturier J."/>
            <person name="Covert S."/>
            <person name="Cronk Q."/>
            <person name="Cunningham R."/>
            <person name="Davis J."/>
            <person name="Degroeve S."/>
            <person name="Dejardin A."/>
            <person name="Depamphilis C."/>
            <person name="Detter J."/>
            <person name="Dirks B."/>
            <person name="Dubchak I."/>
            <person name="Duplessis S."/>
            <person name="Ehlting J."/>
            <person name="Ellis B."/>
            <person name="Gendler K."/>
            <person name="Goodstein D."/>
            <person name="Gribskov M."/>
            <person name="Grimwood J."/>
            <person name="Groover A."/>
            <person name="Gunter L."/>
            <person name="Hamberger B."/>
            <person name="Heinze B."/>
            <person name="Helariutta Y."/>
            <person name="Henrissat B."/>
            <person name="Holligan D."/>
            <person name="Holt R."/>
            <person name="Huang W."/>
            <person name="Islam-Faridi N."/>
            <person name="Jones S."/>
            <person name="Jones-Rhoades M."/>
            <person name="Jorgensen R."/>
            <person name="Joshi C."/>
            <person name="Kangasjarvi J."/>
            <person name="Karlsson J."/>
            <person name="Kelleher C."/>
            <person name="Kirkpatrick R."/>
            <person name="Kirst M."/>
            <person name="Kohler A."/>
            <person name="Kalluri U."/>
            <person name="Larimer F."/>
            <person name="Leebens-Mack J."/>
            <person name="Leple J."/>
            <person name="Locascio P."/>
            <person name="Lou Y."/>
            <person name="Lucas S."/>
            <person name="Martin F."/>
            <person name="Montanini B."/>
            <person name="Napoli C."/>
            <person name="Nelson D."/>
            <person name="Nelson C."/>
            <person name="Nieminen K."/>
            <person name="Nilsson O."/>
            <person name="Pereda V."/>
            <person name="Peter G."/>
            <person name="Philippe R."/>
            <person name="Pilate G."/>
            <person name="Poliakov A."/>
            <person name="Razumovskaya J."/>
            <person name="Richardson P."/>
            <person name="Rinaldi C."/>
            <person name="Ritland K."/>
            <person name="Rouze P."/>
            <person name="Ryaboy D."/>
            <person name="Schmutz J."/>
            <person name="Schrader J."/>
            <person name="Segerman B."/>
            <person name="Shin H."/>
            <person name="Siddiqui A."/>
            <person name="Sterky F."/>
            <person name="Terry A."/>
            <person name="Tsai C."/>
            <person name="Uberbacher E."/>
            <person name="Unneberg P."/>
            <person name="Vahala J."/>
            <person name="Wall K."/>
            <person name="Wessler S."/>
            <person name="Yang G."/>
            <person name="Yin T."/>
            <person name="Douglas C."/>
            <person name="Marra M."/>
            <person name="Sandberg G."/>
            <person name="Van De Peer Y."/>
            <person name="Rokhsar D."/>
        </authorList>
    </citation>
    <scope>NUCLEOTIDE SEQUENCE</scope>
    <source>
        <strain evidence="1">Nisqually-1</strain>
    </source>
</reference>
<reference evidence="1" key="1">
    <citation type="journal article" date="2006" name="Science">
        <title>The genome of black cottonwood, Populus trichocarpa (Torr. &amp; Gray).</title>
        <authorList>
            <person name="Tuskan G.A."/>
            <person name="Difazio S."/>
            <person name="Jansson S."/>
            <person name="Bohlmann J."/>
            <person name="Grigoriev I."/>
            <person name="Hellsten U."/>
            <person name="Putnam N."/>
            <person name="Ralph S."/>
            <person name="Rombauts S."/>
            <person name="Salamov A."/>
            <person name="Schein J."/>
            <person name="Sterck L."/>
            <person name="Aerts A."/>
            <person name="Bhalerao R.R."/>
            <person name="Bhalerao R.P."/>
            <person name="Blaudez D."/>
            <person name="Boerjan W."/>
            <person name="Brun A."/>
            <person name="Brunner A."/>
            <person name="Busov V."/>
            <person name="Campbell M."/>
            <person name="Carlson J."/>
            <person name="Chalot M."/>
            <person name="Chapman J."/>
            <person name="Chen G.L."/>
            <person name="Cooper D."/>
            <person name="Coutinho P.M."/>
            <person name="Couturier J."/>
            <person name="Covert S."/>
            <person name="Cronk Q."/>
            <person name="Cunningham R."/>
            <person name="Davis J."/>
            <person name="Degroeve S."/>
            <person name="Dejardin A."/>
            <person name="Depamphilis C."/>
            <person name="Detter J."/>
            <person name="Dirks B."/>
            <person name="Dubchak I."/>
            <person name="Duplessis S."/>
            <person name="Ehlting J."/>
            <person name="Ellis B."/>
            <person name="Gendler K."/>
            <person name="Goodstein D."/>
            <person name="Gribskov M."/>
            <person name="Grimwood J."/>
            <person name="Groover A."/>
            <person name="Gunter L."/>
            <person name="Hamberger B."/>
            <person name="Heinze B."/>
            <person name="Helariutta Y."/>
            <person name="Henrissat B."/>
            <person name="Holligan D."/>
            <person name="Holt R."/>
            <person name="Huang W."/>
            <person name="Islam-Faridi N."/>
            <person name="Jones S."/>
            <person name="Jones-Rhoades M."/>
            <person name="Jorgensen R."/>
            <person name="Joshi C."/>
            <person name="Kangasjarvi J."/>
            <person name="Karlsson J."/>
            <person name="Kelleher C."/>
            <person name="Kirkpatrick R."/>
            <person name="Kirst M."/>
            <person name="Kohler A."/>
            <person name="Kalluri U."/>
            <person name="Larimer F."/>
            <person name="Leebens-Mack J."/>
            <person name="Leple J.C."/>
            <person name="Locascio P."/>
            <person name="Lou Y."/>
            <person name="Lucas S."/>
            <person name="Martin F."/>
            <person name="Montanini B."/>
            <person name="Napoli C."/>
            <person name="Nelson D.R."/>
            <person name="Nelson C."/>
            <person name="Nieminen K."/>
            <person name="Nilsson O."/>
            <person name="Pereda V."/>
            <person name="Peter G."/>
            <person name="Philippe R."/>
            <person name="Pilate G."/>
            <person name="Poliakov A."/>
            <person name="Razumovskaya J."/>
            <person name="Richardson P."/>
            <person name="Rinaldi C."/>
            <person name="Ritland K."/>
            <person name="Rouze P."/>
            <person name="Ryaboy D."/>
            <person name="Schmutz J."/>
            <person name="Schrader J."/>
            <person name="Segerman B."/>
            <person name="Shin H."/>
            <person name="Siddiqui A."/>
            <person name="Sterky F."/>
            <person name="Terry A."/>
            <person name="Tsai C.J."/>
            <person name="Uberbacher E."/>
            <person name="Unneberg P."/>
            <person name="Vahala J."/>
            <person name="Wall K."/>
            <person name="Wessler S."/>
            <person name="Yang G."/>
            <person name="Yin T."/>
            <person name="Douglas C."/>
            <person name="Marra M."/>
            <person name="Sandberg G."/>
            <person name="Van de Peer Y."/>
            <person name="Rokhsar D."/>
        </authorList>
    </citation>
    <scope>NUCLEOTIDE SEQUENCE [LARGE SCALE GENOMIC DNA]</scope>
    <source>
        <strain evidence="1">Nisqually-1</strain>
    </source>
</reference>
<sequence length="77" mass="8834">MEIEHAKEVVRISFGLHKCPSVEVILEVLKTPGSTCFCKACVSPLVYAQIKIPVIDICFPWMLGNIRLHVHVRKFWK</sequence>
<organism evidence="1">
    <name type="scientific">Populus trichocarpa</name>
    <name type="common">Western balsam poplar</name>
    <name type="synonym">Populus balsamifera subsp. trichocarpa</name>
    <dbReference type="NCBI Taxonomy" id="3694"/>
    <lineage>
        <taxon>Eukaryota</taxon>
        <taxon>Viridiplantae</taxon>
        <taxon>Streptophyta</taxon>
        <taxon>Embryophyta</taxon>
        <taxon>Tracheophyta</taxon>
        <taxon>Spermatophyta</taxon>
        <taxon>Magnoliopsida</taxon>
        <taxon>eudicotyledons</taxon>
        <taxon>Gunneridae</taxon>
        <taxon>Pentapetalae</taxon>
        <taxon>rosids</taxon>
        <taxon>fabids</taxon>
        <taxon>Malpighiales</taxon>
        <taxon>Salicaceae</taxon>
        <taxon>Saliceae</taxon>
        <taxon>Populus</taxon>
    </lineage>
</organism>
<dbReference type="EMBL" id="KZ623498">
    <property type="protein sequence ID" value="PNS22491.1"/>
    <property type="molecule type" value="Genomic_DNA"/>
</dbReference>